<dbReference type="EMBL" id="JXIQ01000030">
    <property type="protein sequence ID" value="KIY22953.1"/>
    <property type="molecule type" value="Genomic_DNA"/>
</dbReference>
<keyword evidence="2" id="KW-1185">Reference proteome</keyword>
<accession>A0A0D6ZED6</accession>
<comment type="caution">
    <text evidence="1">The sequence shown here is derived from an EMBL/GenBank/DDBJ whole genome shotgun (WGS) entry which is preliminary data.</text>
</comment>
<dbReference type="Proteomes" id="UP000032512">
    <property type="component" value="Unassembled WGS sequence"/>
</dbReference>
<dbReference type="RefSeq" id="WP_044391935.1">
    <property type="nucleotide sequence ID" value="NZ_JXIQ01000030.1"/>
</dbReference>
<sequence>MQNNEKTMEFMQIAMKYLPEAQQKLQEAGIELTMDNLQPFFTLFTEVMNEAYELGKADAAVELNKK</sequence>
<organism evidence="1 2">
    <name type="scientific">Mesobacillus subterraneus</name>
    <dbReference type="NCBI Taxonomy" id="285983"/>
    <lineage>
        <taxon>Bacteria</taxon>
        <taxon>Bacillati</taxon>
        <taxon>Bacillota</taxon>
        <taxon>Bacilli</taxon>
        <taxon>Bacillales</taxon>
        <taxon>Bacillaceae</taxon>
        <taxon>Mesobacillus</taxon>
    </lineage>
</organism>
<reference evidence="1 2" key="1">
    <citation type="submission" date="2015-01" db="EMBL/GenBank/DDBJ databases">
        <title>Draft genome sequences of the supercritical CO2 tolerant bacteria Bacillus subterraneus MITOT1 and Bacillus cereus MIT0214.</title>
        <authorList>
            <person name="Peet K.C."/>
            <person name="Thompson J.R."/>
        </authorList>
    </citation>
    <scope>NUCLEOTIDE SEQUENCE [LARGE SCALE GENOMIC DNA]</scope>
    <source>
        <strain evidence="1 2">MITOT1</strain>
    </source>
</reference>
<evidence type="ECO:0000313" key="2">
    <source>
        <dbReference type="Proteomes" id="UP000032512"/>
    </source>
</evidence>
<dbReference type="OrthoDB" id="2887077at2"/>
<dbReference type="PATRIC" id="fig|285983.3.peg.3657"/>
<dbReference type="Pfam" id="PF10815">
    <property type="entry name" value="ComZ"/>
    <property type="match status" value="1"/>
</dbReference>
<name>A0A0D6ZED6_9BACI</name>
<protein>
    <submittedName>
        <fullName evidence="1">Competence protein ComG</fullName>
    </submittedName>
</protein>
<gene>
    <name evidence="1" type="ORF">UB32_05520</name>
</gene>
<dbReference type="InterPro" id="IPR024558">
    <property type="entry name" value="ComZ"/>
</dbReference>
<proteinExistence type="predicted"/>
<evidence type="ECO:0000313" key="1">
    <source>
        <dbReference type="EMBL" id="KIY22953.1"/>
    </source>
</evidence>
<dbReference type="AlphaFoldDB" id="A0A0D6ZED6"/>